<keyword evidence="1" id="KW-0812">Transmembrane</keyword>
<organism evidence="2 3">
    <name type="scientific">Hymenobacter rigui</name>
    <dbReference type="NCBI Taxonomy" id="334424"/>
    <lineage>
        <taxon>Bacteria</taxon>
        <taxon>Pseudomonadati</taxon>
        <taxon>Bacteroidota</taxon>
        <taxon>Cytophagia</taxon>
        <taxon>Cytophagales</taxon>
        <taxon>Hymenobacteraceae</taxon>
        <taxon>Hymenobacter</taxon>
    </lineage>
</organism>
<protein>
    <submittedName>
        <fullName evidence="2">Uncharacterized protein</fullName>
    </submittedName>
</protein>
<keyword evidence="1" id="KW-0472">Membrane</keyword>
<gene>
    <name evidence="2" type="ORF">EI291_20965</name>
</gene>
<comment type="caution">
    <text evidence="2">The sequence shown here is derived from an EMBL/GenBank/DDBJ whole genome shotgun (WGS) entry which is preliminary data.</text>
</comment>
<evidence type="ECO:0000313" key="2">
    <source>
        <dbReference type="EMBL" id="RSK43947.1"/>
    </source>
</evidence>
<feature type="transmembrane region" description="Helical" evidence="1">
    <location>
        <begin position="79"/>
        <end position="100"/>
    </location>
</feature>
<evidence type="ECO:0000313" key="3">
    <source>
        <dbReference type="Proteomes" id="UP000273500"/>
    </source>
</evidence>
<name>A0A428KBW7_9BACT</name>
<feature type="transmembrane region" description="Helical" evidence="1">
    <location>
        <begin position="12"/>
        <end position="34"/>
    </location>
</feature>
<proteinExistence type="predicted"/>
<keyword evidence="1" id="KW-1133">Transmembrane helix</keyword>
<keyword evidence="3" id="KW-1185">Reference proteome</keyword>
<feature type="transmembrane region" description="Helical" evidence="1">
    <location>
        <begin position="115"/>
        <end position="138"/>
    </location>
</feature>
<dbReference type="AlphaFoldDB" id="A0A428KBW7"/>
<accession>A0A428KBW7</accession>
<dbReference type="Proteomes" id="UP000273500">
    <property type="component" value="Unassembled WGS sequence"/>
</dbReference>
<evidence type="ECO:0000256" key="1">
    <source>
        <dbReference type="SAM" id="Phobius"/>
    </source>
</evidence>
<reference evidence="2 3" key="1">
    <citation type="submission" date="2018-12" db="EMBL/GenBank/DDBJ databases">
        <authorList>
            <person name="Feng G."/>
            <person name="Zhu H."/>
        </authorList>
    </citation>
    <scope>NUCLEOTIDE SEQUENCE [LARGE SCALE GENOMIC DNA]</scope>
    <source>
        <strain evidence="2 3">KCTC 12533</strain>
    </source>
</reference>
<dbReference type="EMBL" id="RWIT01000020">
    <property type="protein sequence ID" value="RSK43947.1"/>
    <property type="molecule type" value="Genomic_DNA"/>
</dbReference>
<feature type="transmembrane region" description="Helical" evidence="1">
    <location>
        <begin position="40"/>
        <end position="67"/>
    </location>
</feature>
<sequence>MSFFLRLQPWALFLLTFVLPFGVMMGGSMALILLQLQLPIFFAIYSCVMLLMLGSLFGWLWALGAYLTRLLPAGTVASVRWLHTALTIPGLYILLILAVLPRGFSTTGSSFQPAWALAIVPLHLLSMACIFYSLYYVARALRSVELQRQAQFSECVGEFFLLWFYPVGIWFIQPRINQLADRTVS</sequence>
<feature type="transmembrane region" description="Helical" evidence="1">
    <location>
        <begin position="159"/>
        <end position="176"/>
    </location>
</feature>